<feature type="domain" description="HTH cro/C1-type" evidence="2">
    <location>
        <begin position="6"/>
        <end position="73"/>
    </location>
</feature>
<evidence type="ECO:0000313" key="3">
    <source>
        <dbReference type="EMBL" id="BFO18162.1"/>
    </source>
</evidence>
<evidence type="ECO:0000256" key="1">
    <source>
        <dbReference type="SAM" id="MobiDB-lite"/>
    </source>
</evidence>
<proteinExistence type="predicted"/>
<dbReference type="AlphaFoldDB" id="A0AAT9HL66"/>
<protein>
    <recommendedName>
        <fullName evidence="2">HTH cro/C1-type domain-containing protein</fullName>
    </recommendedName>
</protein>
<evidence type="ECO:0000259" key="2">
    <source>
        <dbReference type="SMART" id="SM00530"/>
    </source>
</evidence>
<accession>A0AAT9HL66</accession>
<sequence>MQGNESLNSAMRESGLTQAELADKVNAHLIRAGHEGTVGDRTIRNWLTGKTGWPHPRQRAALEAVFGCTAGELGFSPPARRRHTSNPEENPVRRRNFLTVAGGTTAAVMFPSPVPRLRWGPPTSSGSAAGWTP</sequence>
<dbReference type="GO" id="GO:0003677">
    <property type="term" value="F:DNA binding"/>
    <property type="evidence" value="ECO:0007669"/>
    <property type="project" value="InterPro"/>
</dbReference>
<dbReference type="CDD" id="cd00093">
    <property type="entry name" value="HTH_XRE"/>
    <property type="match status" value="1"/>
</dbReference>
<dbReference type="InterPro" id="IPR010982">
    <property type="entry name" value="Lambda_DNA-bd_dom_sf"/>
</dbReference>
<dbReference type="SMART" id="SM00530">
    <property type="entry name" value="HTH_XRE"/>
    <property type="match status" value="1"/>
</dbReference>
<feature type="region of interest" description="Disordered" evidence="1">
    <location>
        <begin position="73"/>
        <end position="94"/>
    </location>
</feature>
<dbReference type="InterPro" id="IPR001387">
    <property type="entry name" value="Cro/C1-type_HTH"/>
</dbReference>
<gene>
    <name evidence="3" type="ORF">SHKM778_45500</name>
</gene>
<reference evidence="3" key="1">
    <citation type="submission" date="2024-06" db="EMBL/GenBank/DDBJ databases">
        <authorList>
            <consortium name="consrtm"/>
            <person name="Uemura M."/>
            <person name="Terahara T."/>
        </authorList>
    </citation>
    <scope>NUCLEOTIDE SEQUENCE</scope>
    <source>
        <strain evidence="3">KM77-8</strain>
    </source>
</reference>
<dbReference type="Gene3D" id="1.10.260.40">
    <property type="entry name" value="lambda repressor-like DNA-binding domains"/>
    <property type="match status" value="1"/>
</dbReference>
<dbReference type="EMBL" id="AP035768">
    <property type="protein sequence ID" value="BFO18162.1"/>
    <property type="molecule type" value="Genomic_DNA"/>
</dbReference>
<organism evidence="3">
    <name type="scientific">Streptomyces haneummycinicus</name>
    <dbReference type="NCBI Taxonomy" id="3074435"/>
    <lineage>
        <taxon>Bacteria</taxon>
        <taxon>Bacillati</taxon>
        <taxon>Actinomycetota</taxon>
        <taxon>Actinomycetes</taxon>
        <taxon>Kitasatosporales</taxon>
        <taxon>Streptomycetaceae</taxon>
        <taxon>Streptomyces</taxon>
    </lineage>
</organism>
<reference evidence="3" key="2">
    <citation type="submission" date="2024-07" db="EMBL/GenBank/DDBJ databases">
        <title>Streptomyces haneummycinica sp. nov., a new antibiotic-producing actinobacterium isolated from marine sediment.</title>
        <authorList>
            <person name="Uemura M."/>
            <person name="Hamada M."/>
            <person name="Hirano S."/>
            <person name="Kobayashi K."/>
            <person name="Ohshiro T."/>
            <person name="Kobayashi T."/>
            <person name="Terahara T."/>
        </authorList>
    </citation>
    <scope>NUCLEOTIDE SEQUENCE</scope>
    <source>
        <strain evidence="3">KM77-8</strain>
    </source>
</reference>
<name>A0AAT9HL66_9ACTN</name>